<name>A0A382ZD64_9ZZZZ</name>
<dbReference type="Pfam" id="PF13360">
    <property type="entry name" value="PQQ_2"/>
    <property type="match status" value="1"/>
</dbReference>
<accession>A0A382ZD64</accession>
<dbReference type="InterPro" id="IPR002372">
    <property type="entry name" value="PQQ_rpt_dom"/>
</dbReference>
<evidence type="ECO:0000259" key="1">
    <source>
        <dbReference type="Pfam" id="PF13360"/>
    </source>
</evidence>
<dbReference type="Gene3D" id="2.130.10.10">
    <property type="entry name" value="YVTN repeat-like/Quinoprotein amine dehydrogenase"/>
    <property type="match status" value="1"/>
</dbReference>
<organism evidence="2">
    <name type="scientific">marine metagenome</name>
    <dbReference type="NCBI Taxonomy" id="408172"/>
    <lineage>
        <taxon>unclassified sequences</taxon>
        <taxon>metagenomes</taxon>
        <taxon>ecological metagenomes</taxon>
    </lineage>
</organism>
<dbReference type="PANTHER" id="PTHR34512:SF30">
    <property type="entry name" value="OUTER MEMBRANE PROTEIN ASSEMBLY FACTOR BAMB"/>
    <property type="match status" value="1"/>
</dbReference>
<sequence length="252" mass="27450">GTGKQLWATPLPSKGPASSFLVADGTALLLAGQLTAFDVKTGAVLWRNKNVRGNASSPVLWTGKGVSQVICSDRRAYVAVDPATGETVWQTPGGGDSTPVISGDWMVVYSKDKKVGLAAYRLARDGATQAWSFPMSERRSQSTPVVYDRHAYLTGGEWHMCVELATGKRRWKESRQSTISSPVIADGKLIALEKKGSDLVMIDTNRKEHRELGRTRIKAMRCPSPVVVDGKLYLRMADNLSCFDLRAKPGVQ</sequence>
<dbReference type="AlphaFoldDB" id="A0A382ZD64"/>
<dbReference type="PANTHER" id="PTHR34512">
    <property type="entry name" value="CELL SURFACE PROTEIN"/>
    <property type="match status" value="1"/>
</dbReference>
<evidence type="ECO:0000313" key="2">
    <source>
        <dbReference type="EMBL" id="SVD93159.1"/>
    </source>
</evidence>
<dbReference type="InterPro" id="IPR015943">
    <property type="entry name" value="WD40/YVTN_repeat-like_dom_sf"/>
</dbReference>
<feature type="domain" description="Pyrrolo-quinoline quinone repeat" evidence="1">
    <location>
        <begin position="32"/>
        <end position="245"/>
    </location>
</feature>
<dbReference type="InterPro" id="IPR011047">
    <property type="entry name" value="Quinoprotein_ADH-like_sf"/>
</dbReference>
<dbReference type="SUPFAM" id="SSF50998">
    <property type="entry name" value="Quinoprotein alcohol dehydrogenase-like"/>
    <property type="match status" value="1"/>
</dbReference>
<dbReference type="EMBL" id="UINC01182762">
    <property type="protein sequence ID" value="SVD93159.1"/>
    <property type="molecule type" value="Genomic_DNA"/>
</dbReference>
<protein>
    <recommendedName>
        <fullName evidence="1">Pyrrolo-quinoline quinone repeat domain-containing protein</fullName>
    </recommendedName>
</protein>
<proteinExistence type="predicted"/>
<gene>
    <name evidence="2" type="ORF">METZ01_LOCUS446013</name>
</gene>
<reference evidence="2" key="1">
    <citation type="submission" date="2018-05" db="EMBL/GenBank/DDBJ databases">
        <authorList>
            <person name="Lanie J.A."/>
            <person name="Ng W.-L."/>
            <person name="Kazmierczak K.M."/>
            <person name="Andrzejewski T.M."/>
            <person name="Davidsen T.M."/>
            <person name="Wayne K.J."/>
            <person name="Tettelin H."/>
            <person name="Glass J.I."/>
            <person name="Rusch D."/>
            <person name="Podicherti R."/>
            <person name="Tsui H.-C.T."/>
            <person name="Winkler M.E."/>
        </authorList>
    </citation>
    <scope>NUCLEOTIDE SEQUENCE</scope>
</reference>
<feature type="non-terminal residue" evidence="2">
    <location>
        <position position="1"/>
    </location>
</feature>